<dbReference type="SUPFAM" id="SSF48371">
    <property type="entry name" value="ARM repeat"/>
    <property type="match status" value="1"/>
</dbReference>
<dbReference type="InterPro" id="IPR011989">
    <property type="entry name" value="ARM-like"/>
</dbReference>
<dbReference type="InterPro" id="IPR016024">
    <property type="entry name" value="ARM-type_fold"/>
</dbReference>
<dbReference type="SUPFAM" id="SSF49265">
    <property type="entry name" value="Fibronectin type III"/>
    <property type="match status" value="4"/>
</dbReference>
<comment type="caution">
    <text evidence="1">Lacks conserved residue(s) required for the propagation of feature annotation.</text>
</comment>
<dbReference type="InterPro" id="IPR015816">
    <property type="entry name" value="Vitellinogen_b-sht_N"/>
</dbReference>
<organism evidence="5 6">
    <name type="scientific">Paramuricea clavata</name>
    <name type="common">Red gorgonian</name>
    <name type="synonym">Violescent sea-whip</name>
    <dbReference type="NCBI Taxonomy" id="317549"/>
    <lineage>
        <taxon>Eukaryota</taxon>
        <taxon>Metazoa</taxon>
        <taxon>Cnidaria</taxon>
        <taxon>Anthozoa</taxon>
        <taxon>Octocorallia</taxon>
        <taxon>Malacalcyonacea</taxon>
        <taxon>Plexauridae</taxon>
        <taxon>Paramuricea</taxon>
    </lineage>
</organism>
<keyword evidence="2" id="KW-0175">Coiled coil</keyword>
<feature type="transmembrane region" description="Helical" evidence="4">
    <location>
        <begin position="2151"/>
        <end position="2168"/>
    </location>
</feature>
<keyword evidence="4" id="KW-0812">Transmembrane</keyword>
<dbReference type="SUPFAM" id="SSF48431">
    <property type="entry name" value="Lipovitellin-phosvitin complex, superhelical domain"/>
    <property type="match status" value="1"/>
</dbReference>
<dbReference type="Gene3D" id="2.30.230.10">
    <property type="entry name" value="Lipovitellin, beta-sheet shell regions, chain A"/>
    <property type="match status" value="1"/>
</dbReference>
<evidence type="ECO:0000256" key="2">
    <source>
        <dbReference type="SAM" id="Coils"/>
    </source>
</evidence>
<feature type="region of interest" description="Disordered" evidence="3">
    <location>
        <begin position="6640"/>
        <end position="6687"/>
    </location>
</feature>
<dbReference type="InterPro" id="IPR015819">
    <property type="entry name" value="Lipid_transp_b-sht_shell"/>
</dbReference>
<dbReference type="InterPro" id="IPR011030">
    <property type="entry name" value="Lipovitellin_superhlx_dom"/>
</dbReference>
<dbReference type="InterPro" id="IPR003961">
    <property type="entry name" value="FN3_dom"/>
</dbReference>
<gene>
    <name evidence="5" type="ORF">PACLA_8A003722</name>
</gene>
<name>A0A7D9HVE1_PARCT</name>
<evidence type="ECO:0000256" key="1">
    <source>
        <dbReference type="PROSITE-ProRule" id="PRU00557"/>
    </source>
</evidence>
<dbReference type="OrthoDB" id="6153184at2759"/>
<dbReference type="PANTHER" id="PTHR16897">
    <property type="entry name" value="OS10G0105400 PROTEIN"/>
    <property type="match status" value="1"/>
</dbReference>
<keyword evidence="4" id="KW-0472">Membrane</keyword>
<reference evidence="5" key="1">
    <citation type="submission" date="2020-04" db="EMBL/GenBank/DDBJ databases">
        <authorList>
            <person name="Alioto T."/>
            <person name="Alioto T."/>
            <person name="Gomez Garrido J."/>
        </authorList>
    </citation>
    <scope>NUCLEOTIDE SEQUENCE</scope>
    <source>
        <strain evidence="5">A484AB</strain>
    </source>
</reference>
<dbReference type="SMART" id="SM00060">
    <property type="entry name" value="FN3"/>
    <property type="match status" value="11"/>
</dbReference>
<dbReference type="InterPro" id="IPR013783">
    <property type="entry name" value="Ig-like_fold"/>
</dbReference>
<dbReference type="Proteomes" id="UP001152795">
    <property type="component" value="Unassembled WGS sequence"/>
</dbReference>
<feature type="region of interest" description="Disordered" evidence="3">
    <location>
        <begin position="176"/>
        <end position="197"/>
    </location>
</feature>
<dbReference type="PROSITE" id="PS51211">
    <property type="entry name" value="VITELLOGENIN"/>
    <property type="match status" value="1"/>
</dbReference>
<accession>A0A7D9HVE1</accession>
<feature type="coiled-coil region" evidence="2">
    <location>
        <begin position="1587"/>
        <end position="1621"/>
    </location>
</feature>
<dbReference type="PROSITE" id="PS50853">
    <property type="entry name" value="FN3"/>
    <property type="match status" value="2"/>
</dbReference>
<dbReference type="GO" id="GO:0005319">
    <property type="term" value="F:lipid transporter activity"/>
    <property type="evidence" value="ECO:0007669"/>
    <property type="project" value="InterPro"/>
</dbReference>
<dbReference type="Pfam" id="PF01347">
    <property type="entry name" value="Vitellogenin_N"/>
    <property type="match status" value="1"/>
</dbReference>
<evidence type="ECO:0000313" key="6">
    <source>
        <dbReference type="Proteomes" id="UP001152795"/>
    </source>
</evidence>
<feature type="compositionally biased region" description="Basic and acidic residues" evidence="3">
    <location>
        <begin position="218"/>
        <end position="228"/>
    </location>
</feature>
<feature type="transmembrane region" description="Helical" evidence="4">
    <location>
        <begin position="6609"/>
        <end position="6631"/>
    </location>
</feature>
<keyword evidence="4" id="KW-1133">Transmembrane helix</keyword>
<dbReference type="SUPFAM" id="SSF63825">
    <property type="entry name" value="YWTD domain"/>
    <property type="match status" value="1"/>
</dbReference>
<dbReference type="CDD" id="cd00063">
    <property type="entry name" value="FN3"/>
    <property type="match status" value="1"/>
</dbReference>
<feature type="transmembrane region" description="Helical" evidence="4">
    <location>
        <begin position="2189"/>
        <end position="2210"/>
    </location>
</feature>
<feature type="compositionally biased region" description="Polar residues" evidence="3">
    <location>
        <begin position="231"/>
        <end position="242"/>
    </location>
</feature>
<feature type="region of interest" description="Disordered" evidence="3">
    <location>
        <begin position="217"/>
        <end position="246"/>
    </location>
</feature>
<comment type="caution">
    <text evidence="5">The sequence shown here is derived from an EMBL/GenBank/DDBJ whole genome shotgun (WGS) entry which is preliminary data.</text>
</comment>
<proteinExistence type="predicted"/>
<dbReference type="InterPro" id="IPR036116">
    <property type="entry name" value="FN3_sf"/>
</dbReference>
<evidence type="ECO:0000256" key="3">
    <source>
        <dbReference type="SAM" id="MobiDB-lite"/>
    </source>
</evidence>
<dbReference type="Gene3D" id="1.25.10.10">
    <property type="entry name" value="Leucine-rich Repeat Variant"/>
    <property type="match status" value="1"/>
</dbReference>
<feature type="coiled-coil region" evidence="2">
    <location>
        <begin position="1157"/>
        <end position="1217"/>
    </location>
</feature>
<dbReference type="InterPro" id="IPR001747">
    <property type="entry name" value="Vitellogenin_N"/>
</dbReference>
<dbReference type="SUPFAM" id="SSF56968">
    <property type="entry name" value="Lipovitellin-phosvitin complex, beta-sheet shell regions"/>
    <property type="match status" value="1"/>
</dbReference>
<feature type="compositionally biased region" description="Basic and acidic residues" evidence="3">
    <location>
        <begin position="180"/>
        <end position="194"/>
    </location>
</feature>
<dbReference type="EMBL" id="CACRXK020001837">
    <property type="protein sequence ID" value="CAB3991374.1"/>
    <property type="molecule type" value="Genomic_DNA"/>
</dbReference>
<dbReference type="Gene3D" id="2.60.40.10">
    <property type="entry name" value="Immunoglobulins"/>
    <property type="match status" value="2"/>
</dbReference>
<evidence type="ECO:0000256" key="4">
    <source>
        <dbReference type="SAM" id="Phobius"/>
    </source>
</evidence>
<evidence type="ECO:0000313" key="5">
    <source>
        <dbReference type="EMBL" id="CAB3991374.1"/>
    </source>
</evidence>
<feature type="compositionally biased region" description="Polar residues" evidence="3">
    <location>
        <begin position="6671"/>
        <end position="6687"/>
    </location>
</feature>
<dbReference type="PANTHER" id="PTHR16897:SF2">
    <property type="entry name" value="OS03G0226600 PROTEIN"/>
    <property type="match status" value="1"/>
</dbReference>
<keyword evidence="6" id="KW-1185">Reference proteome</keyword>
<sequence>MFYFTDAVTHLEIYPGLQCSYNYDLEVHTHRGERSTKELNFKINTKVNVEVLDRHTTENDSYVTRLELRHPRIIRTKGGRTIKHVVDHNLEEKLAQPFFFVQNPNGEVTHVFYPRDDSADVVGMKKGVASAFHLKLHPDFKMTSFNTEEEDPSGVHVTYYDVIHRNTTHVDFTKQWNGDDYSKHADGRPVEGKQHVKSRYNSAVKIEDNAIKSVKRTHFSELHDENPYKRPSNNPDFQNQPDFNMKASGESHLNLLSCSRKPRRSKRSSGNEKAAFSLANLKQDTLTHSDVHRLRWSDIGNQKKPTRTFYELLRCYSDPSVKKNELSQCIKELHYLARADSETHRNIAELTLSRSHQNFSTWSGLVGALVVKGDYETQKVLTRALLSEEPRPLNDKEHSILLEAVFFIPAGPLYSELLQALLSLHKNNSKSEEVTVRAMLVMSGLVRRVHEAGYNRSLSDSIAQHLHQSFKTHPARFHNDESESRETYLRNHIWAFGNLGHASSLKTIIRHMDHDSSGIRYSAVSALRKLPFHDTDHHLLRALKHDEHVTVKAGVIEVFLERRQNISDEMREAIEDALWSAEDGDELDSKITEFLDKHGDDSHHTIKQLRKRRAAIRRKKRALIPALKPREFSLGPRKEWRKGFGGKRAGAEAIMRFVNQVKLQISIFGGKFEVDMDNLALLRAHVIKWSFDVVNGKAAFKMSARFKNDIPKDLIHTISDNVDDILASVDSITSIFAKHIQNFINKLRNYLPLDSNAFLEFISRAAEFLRRSIQATRFGKFFSQIGKGLKNALLANGLWRKIASLVNKLLRNLKNLSLSNGPFGEAFQFLKKLVDLVSRISSGLPRGFPVNFNIKEFLGHISGRFDSIGDAVSDYFKKLGISVPGNFFGMLHFKITLRFPISLDKFRTVTVRLINFGNNFLEMLSVFREMIRIELPRIHLPGFGLTTGGNRFLDFGLSFDWRIRFNFKIDFSGPDFAKLQNFFRYLAEIFQQLDGPNIDFEKFFREFLPSLRYELGSIDSELFRNTTGLKIGQWFREIMKEFENILGQQDGKFLDFSDTAKFLEELGKEAGKFSKKALKKVCKFQGFMLKSSGKLQEFGENLEKETIVAIRKIEDEAQAVIAEVVNVTLFVDRLIDDLQKDLSNTAKKFVDQFLTKLESSLENVKELADNVAEFTSNSTDKLAGFCHKTADVSGEILDKIQSEAENAVKELAEFITSNSQGITSLVNRFKTVVTNVENWQKKNLQKRLGKFARVAETLEEFLSLLKNENNFFKNVYKVSKGINDVVKNLNRLPEHAEKARQAADKVADFATNAKRWETEVKKLNIQKKFGLDFDDKLRKLCNEFQALAQDTVKKIQGDNLFKTFREFVTKETDALISRGVGKLDSLQEPLKRVRSELEKVSESVSEVEAVLIEMKPFSENFSPILKEVSQLPNCTEIEFIFDNILTKCGRGAKAFGKQAYGEYKDLRSEVTAFLELLPDEWESLSLRKCVTGGTCLSEAFTKQAQGVSKKIKTLKKKFDNKELLESLEPCKTAVEDVSRVVEKVKNISVLVEEFSLKDEVLKIKDLARRITGKFSGESDGQVQKRSVSDLAKKVKNLAQHIKKAKETKEKIEQLVEEVFGKLKSIYADNIEPFQDNLKDVQQKLQLSYDLSKKSNVINPSLQAVDTVVQAMTDFTEVAQNVVGPLEGTVLDVLSKTSDFTDVFDDKLKGYGEKVQKVSDEVNGFLDKIISFLNTIQLRQKGLDIRNYKPWNQYPYCSEEVCLRLLRRSSRLYLKTVFLWKFPHLDDLSSFSKSGKWLVPGLFDDYKVRSIAALSKNEMVLGMRGVASNTDKGSLLVVVDIRSSKSRIVKIIQLQQNGQPFTGDMGGVAVVKDTYIWMSSGNNLYAVKLSDVRNSMSTSVPSTINIARTKSISHQATSLSYDSRESRIWVVDSGSYKVHSYDVSPFGGVLVQKEILETGQYTRGFAIVRQFGVKYAAVAKCALVAGYQCKLEFHKVDTGVLDESTVHRVVRTPTGLEGIQTVDSEHLVTAFSSGTFSEKDKIERIAGDFEDRFFKFKVPILTTGFDITENCVYLKVAWDWIIPAKRLFPLGEMKCGERRKRSALEKAFDADVYTEELERHKRVRRQTTESVACSWNLEGEPKTGSFPIIPEIGFYIIVVAIPVYFYFGADAHYYANYRVSLCLREREVRLAVIPGAWVTVYAGASLVVFIVEAGVTVEAKLLETYLIPEVAVRVDKWPLRACLELKLQMTPLAIRVYLWYRFRLCIRIRVKKWFKIRISIRWCSKKTFAEWTWSSRSIHKTVLSTCERDTDNTPPGAGQCTAKQVGNKKYFVQWRSFTEDTKIQNYVVIIGSIRGSGDDHYSIHGERQSLLVSDLDIMHGRSVYAAVYAYNGFGLKSSVAHCPMFTARRRSPILTFVHDGETSGDIDYQSDTTSLAVEYGFEGTFGDLSSVKWGISSSPKCTLSESEADVLSLRAVGESYTIKKTGLELANGGKYYIRVQLVNLLGLATVACSDGVTIDTSPPVPRDFTVGKDGTGFVPSVRRISGKFQQFLDIQSPMVRYEWKLIDEDTGSDVIPFKTIPLTQKSPLLDGLSLTSGKKYTAVLKGTNAAGLYATVNVSGIIPDDTIPSCNGPPRDVINFDDVIDKDFVRQLNNLTYIFSCHDDESGIQSFRAAVGTYPGGENIHPFVNIGELVTRISDDSKTTWVAFDDVNVTSLVQYYVTIKVRNNAGLVKTISSDGILMDTTGPTVLPSYIRDGPHGIDRKFSSGFDIYPAHWENAFADAESGIGEYFVGLGTSPGSDDTSAFKSNGLSTRALVSSTALESGVTYYVTVIACNRVRMCVNGSSNGAMVDFIPPHPGSIIAGHVGPPLEVTWINKAAWARWQWCPADRAKQQFAADTCDLLSFYDKHSGIKHFGLSVLSYDTAELLVPVKTVGRVVVSGLHVVMPNGVFSVVVEAEDRAGVRSNAISESFIIDATPPRVVKLHHGNEGQPIGYTSSQDHVFSAYFEMAEDVSGIARYSLGVSSYPEGDDIIQFASHQPNIVSNVIRVNWTSTTTTSLVNGRKYYITVKGTNSAGLFMVATSLPLVFDDEAPLVTHVLDGWGTQDAQYHSFPSIYRMHWRGVTDVSGIDEIKVCLSSTQNPNICDIHSLVKISNTLTSFSFTNINLQSGTYCYALLQLSDKAGNLGNHWTNGVLVDTSPPTRGRVSDGQGGRDIVFQRETNILYARWSGFFENETSIHHYELAFGTSQNSSDVQPFTDVGLVTSSASSNLLVSELKNGVTYYARVIAFNILGVPSEIATSDGVLIDSTPPTFLAPVSDGVYLQFDLDYTSHLTSLSVSWKCEDTDSGLTQVFVGFGTQPGILDVAGYQVLLPYQTMYTLANVTLSQGYRYFATVKCINRVGLQNSLSSDGVTIDATPPLLGYVNDGESTYQDANYIGLGSHVTANWKFTDPESHVTGYLVSIHEIANGVRIYGPSEIPGNKRSAKIALRGDELIHGQKYAFSVTAQNGAGLNITGVSNGFVVDGTAPVCSNVYDATLDGTVTNFVGQIRKLMVHFDCSDNETGISSYHFAIKDLKTSQYILPFHKIKGTSALSSLVVVDGAGKRILELQNGGRYQVGLRATNNVNLTRDYWTPGVIVDTTPPVFSKVVASFQVQSETIKIVWKLVDDESGIETVSWSLSTSPDVENLENFTEISRNSTELFISGISFKLGQTYYVYFKAINKAGRSTLFVSDGVVIDRTPPSAGRVSADFVVPANYDGNPNVTSGASFTVKWSGFADQESGVRAYGWAVGSSPERTRRLSNSFYRGIRFTATLNGHVIRDQTIYTNTKYFVCIRVINGAGLSTTSCSNEVLVKLGKLTAGVVYDGPLAQDIDFQLDDKAVWLHWTGFEDPVYGIEQYAWCYGLVTSETADHLNCTTSLAQVDPPRKTTVHQFHNISLLHGQRYSVKVQASNLWDQSVSAVSDGFTVDRTAPSAGVIKVGGSHGARVIFLPDVTPPMVSWAMHESESAIKEYHFGIGNSPKADDLHPFTKLDGNQNSVDLADIKFNFTHGMAFYVTVVGVNVLGLETSITSPQVIVDWSPPTPGAVRDGNGTSDVDSQAHVDHVSATWSEFLDPESGVVEYLYCIGTRPDSCDVTNQTSANLDLHATRQVTLEQGQIYFVTVTAINGAGLSTTSSSNGLVVDTTPPIIDGFSPTSIVDLNITNVVINATATDVIKSDVSNNDVIAILTNPYKVSARWNTVSDLESEIKSVAACVSTNKDECNLTPWTAINPSTSSLSFNFPNPLQTGTVFLLKLKVENGPGLDAIDYSGSIIVDDTPPVKGTVRVGNKKALVFQQEGQPLTASWSDFVDSESNIKMYQWKICSANQHSECVSELVDSGLKTSLALSDIGIEQGMEYNLVIKAMNFAELETTAVSNPFILDKTPPQSGMVFDGDEYLKDQAYQSSSSEISVSWKGFQDKESGITRYEVCVGSNAGLCDVSGYRNYGLATEAIISNLNLTQNETYYTTVRAVNGAGQTSFATSNGIFIDMTSPEGGSVSDGDDTDIDVTVFDSYVSANWDKFHDAESGVLKYVICAGTVKGSCDILPLTTVNSALAVKLQVKPAISSGTVVYSTLRVYNRAGGVTEVYSDGVLIDSTPPDLGKVDITSPNTVLGDTIYLTRKSSICASWNTFTDSETRIIDYHFSLCLEHDKHNCPISSRDLNNRTFICIEEPPITEGQSYIVRITATNQVDLSSTADSPKFIIDTTEPDVGEITALNPLGDEYNFVSSAILARWHGFIDPETGVSGYSLCIGTEPTLCDVTGLVSVGNASSYTWYNLSLVHDEEYFVSIKCGNNAGLSTNFTASQPISVDTTAPPLSKVLDGFKESKDIDYQRSRRHVSATWFNVEDPESDVVTLTWCIGSWPRSCDLKVSTSLDVCASKISTYLNQPIKNGDRYYVTLKATNGAGLTSIMVSDGVTVDYTPPSAGMVIDGQDGDIDYLKGGDTVYARWSEFEDGESGIKSYQFALCEKENITACPTAFSDTGLQTNISLSGTELQSGLEYVIIVRATNMVGLRQQAISDGFTVDATAPVSGRVVIVSPSPSNFDIQQISARWEKFKDPESDISQYEVCLGTTQEECNEIDFRSVGLDTTHNFTELKLRHQETYYVTVRATNNAGLSTQVTSDEIKIDVTPPQPVKKMSGISSNLDEICSAASIGSCNTTTSETKTQVPIKISCSSGLVKASWLKHEDKESGIAKIEWCIESVDNMCNIQPWEAVPTNLQTKSAVIHSLSTLTSIQAVVRISNGVGNTALLQSSLCNPIKTFPPKLNVVEVKDLNDTRTDIDYQTDTEAIIVTWSSPSNVLSYSSIQAALTEPKENLNVTESLLQKWRGEPFAFEFVDIPRGKTHIRFSGDRIKPYTKYRPVVRRCDKVGLCRDSVGDGVVIVPDAPPDIQVNATDTFVGTEQERWKEYVGLPPLSRNMVEETYFIPDPFSVLVEVNPEDLQANEVDKQHMEITYQASVYRVTSGANETRNTTIDIKDIFDHSHIHDDSDVCCEKNNRDPRTVYTDQQIKPVQETHVFGVSVSVLKNDLIVASSQDSAYVFSTRSYKNTPITLVTFNSTMNNSFVKVKGMNDTVLVSGDGKFLLYKIDAENLAQTTQILAITSCNHTSTEAVEHCTNDDRWSSSESVGEGFAYDGAEMIAVSGKHPVEGYGVVAIFRNDSNRWKLHQVLGSEEKDQSFGKIITMNKNFLFVVGLNIYAYSNVSENYWKNNTLLTEIFYDVIPHASNVYLTKNDDLFVLSVPKRTLIVFGLHQPSKSIQRGHYDFSVFLQLTGNFDVLEGSPTVAAVGIMSDGRDGSELVLYEPDIGCSQLGRVVTKYGRRFDNGQLGASVSIADQHLVIGTPGLHTWPTDYVDSGTGRVYLTSFCPRNFVRRKVFEFGHRERVACVPCGVGEEAYPGFEEQCVNCSRSICLENSDLLDFRVSHCDKYPCGVNDNRTIMQNAYNLTVTESAPSFGEDEFYLPGSEQSYFIRITQKSASGLTTISDSFPFSLDNTSPEPGLVYDGLGSDENRNCSANTTLSSEHQCSSRSLSDTDIDFTNNTASISARWIDFRDNESDIEHIFWCIGSRPLRDDIMGCENATSHLNRTLTGLSLQHNDTYYVTVLACNYAGLCTARSSDGVSIDTTPPVIHYVRDGLIGPDIDFQVFTNIIFGNWAADDPESGVVSYEIGWGSSPGLDDVWEFQEIGNAKAYYAKFKHGVLVKGRKYYVTVKAINGAGLESEPMTSNGIVVGKTEFVFAKNDSGSFFFDTVNVNSNETMEKGSGIGNTFGTLDVPVGAVEDEVKFQVYSLGEKEMKNGTDDNTTVVDPEVVKPPKHFKLGNYSFQIKAYEPENNTLQDKYHFKKPITISLFYDVDQMLKGNKKTVSGEVTNEDIDPVLLLWDTKNQTWFDAAKTCPEPWTFVDHAAKLLKVKVCHLTQFALFWTFKAENGIIEFNKETNDSSTRAPPHAIFEEDNSIIYHPERYGNEMIFDVVRRKGSTGTINATWIATSQSNAKIPFTVSPTSGELMFIEGQWNSSIHLEFGAMPSEMSETVLNVKFLKMSGGAMLGNVTSLKVVFPAKVKKTEDSKVILKIIIPVCVAGVLVILGIIAACIFVRKRRSSKNEQLSFRRSDNPTYGQAVSRVDGVRKPPEETAETSFTRGEINSGQDPPH</sequence>
<protein>
    <submittedName>
        <fullName evidence="5">DNA double-strand break repair Rad50 ATPase</fullName>
    </submittedName>
</protein>